<evidence type="ECO:0000313" key="2">
    <source>
        <dbReference type="EMBL" id="KAL3115845.1"/>
    </source>
</evidence>
<keyword evidence="1" id="KW-0732">Signal</keyword>
<feature type="signal peptide" evidence="1">
    <location>
        <begin position="1"/>
        <end position="20"/>
    </location>
</feature>
<evidence type="ECO:0000256" key="1">
    <source>
        <dbReference type="SAM" id="SignalP"/>
    </source>
</evidence>
<dbReference type="AlphaFoldDB" id="A0ABD2LKT1"/>
<dbReference type="EMBL" id="JBICBT010000362">
    <property type="protein sequence ID" value="KAL3115845.1"/>
    <property type="molecule type" value="Genomic_DNA"/>
</dbReference>
<reference evidence="2 3" key="1">
    <citation type="submission" date="2024-10" db="EMBL/GenBank/DDBJ databases">
        <authorList>
            <person name="Kim D."/>
        </authorList>
    </citation>
    <scope>NUCLEOTIDE SEQUENCE [LARGE SCALE GENOMIC DNA]</scope>
    <source>
        <strain evidence="2">BH-2024</strain>
    </source>
</reference>
<organism evidence="2 3">
    <name type="scientific">Heterodera trifolii</name>
    <dbReference type="NCBI Taxonomy" id="157864"/>
    <lineage>
        <taxon>Eukaryota</taxon>
        <taxon>Metazoa</taxon>
        <taxon>Ecdysozoa</taxon>
        <taxon>Nematoda</taxon>
        <taxon>Chromadorea</taxon>
        <taxon>Rhabditida</taxon>
        <taxon>Tylenchina</taxon>
        <taxon>Tylenchomorpha</taxon>
        <taxon>Tylenchoidea</taxon>
        <taxon>Heteroderidae</taxon>
        <taxon>Heteroderinae</taxon>
        <taxon>Heterodera</taxon>
    </lineage>
</organism>
<proteinExistence type="predicted"/>
<feature type="chain" id="PRO_5044872902" evidence="1">
    <location>
        <begin position="21"/>
        <end position="546"/>
    </location>
</feature>
<name>A0ABD2LKT1_9BILA</name>
<comment type="caution">
    <text evidence="2">The sequence shown here is derived from an EMBL/GenBank/DDBJ whole genome shotgun (WGS) entry which is preliminary data.</text>
</comment>
<dbReference type="Proteomes" id="UP001620626">
    <property type="component" value="Unassembled WGS sequence"/>
</dbReference>
<accession>A0ABD2LKT1</accession>
<gene>
    <name evidence="2" type="ORF">niasHT_007145</name>
</gene>
<protein>
    <submittedName>
        <fullName evidence="2">Uncharacterized protein</fullName>
    </submittedName>
</protein>
<keyword evidence="3" id="KW-1185">Reference proteome</keyword>
<sequence>MGVIPPQVAALVKLLMRASALVMAGVESQVKPGSDEYRALIELNRLATQSFNNLQSTIESGLHELRFRMHYMDYLQNVVLSIDTIQVAFESITNPDSRSMRDTFVRECNFGNSPHEALAYLNRVANMECNIPNQWEAKQYVKLVNILHEIEDIADKDVEYQFFKKELFVTYGRSNSFDRQILISDLGQNLRAANSSSAQSLVEAMQKTINDNSEMQSTGCILDAIGDSNKWNRPVIYTAINTIRLHTIQLAILQGACINVSSNGSPKETERLFKELDENLYGTFSFISKWLPKKLASAWPAVTQTNAKEVLKNFITHENFNDTANSTANLIMQTADLTGSQGYVHTVIITENTYNGTKWIYNVPSCDAQSARCTTILDYQGVNVFIFRYLLGSNDKIRKAQNWFKFKKIVIKNIIRESFNYGYNDLQSIFDKIQQKIPTIIGPQRFFNAMFIHNQNFWTSECTIQLGVAYIPIGSMPPFNFVEFYFSDPKPWFFNFRYRLYLILFAVEFAGDDVVQDHLPMLPSLLSFPPKLNSTLPAIVPMILLV</sequence>
<evidence type="ECO:0000313" key="3">
    <source>
        <dbReference type="Proteomes" id="UP001620626"/>
    </source>
</evidence>